<keyword evidence="2" id="KW-1185">Reference proteome</keyword>
<dbReference type="Proteomes" id="UP001596380">
    <property type="component" value="Unassembled WGS sequence"/>
</dbReference>
<comment type="caution">
    <text evidence="1">The sequence shown here is derived from an EMBL/GenBank/DDBJ whole genome shotgun (WGS) entry which is preliminary data.</text>
</comment>
<proteinExistence type="predicted"/>
<gene>
    <name evidence="1" type="ORF">ACFQKB_44235</name>
</gene>
<dbReference type="EMBL" id="JBHSXS010000061">
    <property type="protein sequence ID" value="MFC6886838.1"/>
    <property type="molecule type" value="Genomic_DNA"/>
</dbReference>
<reference evidence="2" key="1">
    <citation type="journal article" date="2019" name="Int. J. Syst. Evol. Microbiol.">
        <title>The Global Catalogue of Microorganisms (GCM) 10K type strain sequencing project: providing services to taxonomists for standard genome sequencing and annotation.</title>
        <authorList>
            <consortium name="The Broad Institute Genomics Platform"/>
            <consortium name="The Broad Institute Genome Sequencing Center for Infectious Disease"/>
            <person name="Wu L."/>
            <person name="Ma J."/>
        </authorList>
    </citation>
    <scope>NUCLEOTIDE SEQUENCE [LARGE SCALE GENOMIC DNA]</scope>
    <source>
        <strain evidence="2">JCM 3369</strain>
    </source>
</reference>
<dbReference type="RefSeq" id="WP_160825581.1">
    <property type="nucleotide sequence ID" value="NZ_JBHSXE010000001.1"/>
</dbReference>
<protein>
    <submittedName>
        <fullName evidence="1">Uncharacterized protein</fullName>
    </submittedName>
</protein>
<organism evidence="1 2">
    <name type="scientific">Actinomadura yumaensis</name>
    <dbReference type="NCBI Taxonomy" id="111807"/>
    <lineage>
        <taxon>Bacteria</taxon>
        <taxon>Bacillati</taxon>
        <taxon>Actinomycetota</taxon>
        <taxon>Actinomycetes</taxon>
        <taxon>Streptosporangiales</taxon>
        <taxon>Thermomonosporaceae</taxon>
        <taxon>Actinomadura</taxon>
    </lineage>
</organism>
<name>A0ABW2D1Q8_9ACTN</name>
<sequence length="153" mass="16870">MSEVPNVHDCERLVLPGGGEADIDVEIVPFVRAVWALGLATGGCCQDLGESIAANGTWTEEVRARHSGYYLGQAWVKMPVDDASELLGVLAAHPSFDGRRLRRWTSPGAWENYVYLLPDDDGFGLASWAHLHFPKRQIGEVAALLEDVRRSRL</sequence>
<evidence type="ECO:0000313" key="2">
    <source>
        <dbReference type="Proteomes" id="UP001596380"/>
    </source>
</evidence>
<accession>A0ABW2D1Q8</accession>
<evidence type="ECO:0000313" key="1">
    <source>
        <dbReference type="EMBL" id="MFC6886838.1"/>
    </source>
</evidence>